<evidence type="ECO:0000313" key="2">
    <source>
        <dbReference type="EMBL" id="KAF2549739.1"/>
    </source>
</evidence>
<comment type="caution">
    <text evidence="2">The sequence shown here is derived from an EMBL/GenBank/DDBJ whole genome shotgun (WGS) entry which is preliminary data.</text>
</comment>
<feature type="region of interest" description="Disordered" evidence="1">
    <location>
        <begin position="1"/>
        <end position="22"/>
    </location>
</feature>
<accession>A0A8S9GW17</accession>
<dbReference type="AlphaFoldDB" id="A0A8S9GW17"/>
<dbReference type="EMBL" id="QGKW02001988">
    <property type="protein sequence ID" value="KAF2549739.1"/>
    <property type="molecule type" value="Genomic_DNA"/>
</dbReference>
<organism evidence="2 3">
    <name type="scientific">Brassica cretica</name>
    <name type="common">Mustard</name>
    <dbReference type="NCBI Taxonomy" id="69181"/>
    <lineage>
        <taxon>Eukaryota</taxon>
        <taxon>Viridiplantae</taxon>
        <taxon>Streptophyta</taxon>
        <taxon>Embryophyta</taxon>
        <taxon>Tracheophyta</taxon>
        <taxon>Spermatophyta</taxon>
        <taxon>Magnoliopsida</taxon>
        <taxon>eudicotyledons</taxon>
        <taxon>Gunneridae</taxon>
        <taxon>Pentapetalae</taxon>
        <taxon>rosids</taxon>
        <taxon>malvids</taxon>
        <taxon>Brassicales</taxon>
        <taxon>Brassicaceae</taxon>
        <taxon>Brassiceae</taxon>
        <taxon>Brassica</taxon>
    </lineage>
</organism>
<name>A0A8S9GW17_BRACR</name>
<feature type="compositionally biased region" description="Basic residues" evidence="1">
    <location>
        <begin position="1"/>
        <end position="11"/>
    </location>
</feature>
<reference evidence="2" key="1">
    <citation type="submission" date="2019-12" db="EMBL/GenBank/DDBJ databases">
        <title>Genome sequencing and annotation of Brassica cretica.</title>
        <authorList>
            <person name="Studholme D.J."/>
            <person name="Sarris P.F."/>
        </authorList>
    </citation>
    <scope>NUCLEOTIDE SEQUENCE</scope>
    <source>
        <strain evidence="2">PFS-001/15</strain>
        <tissue evidence="2">Leaf</tissue>
    </source>
</reference>
<gene>
    <name evidence="2" type="ORF">F2Q68_00035959</name>
</gene>
<evidence type="ECO:0000313" key="3">
    <source>
        <dbReference type="Proteomes" id="UP000712281"/>
    </source>
</evidence>
<proteinExistence type="predicted"/>
<protein>
    <submittedName>
        <fullName evidence="2">Uncharacterized protein</fullName>
    </submittedName>
</protein>
<sequence length="75" mass="8376">MISPRHPRRRGFTASPSIPPSHPFSFPASMSSAASEFIFDPVKWLRHQVGEHFQAIAQTYGAMNSVVRVPLTLIK</sequence>
<dbReference type="Proteomes" id="UP000712281">
    <property type="component" value="Unassembled WGS sequence"/>
</dbReference>
<evidence type="ECO:0000256" key="1">
    <source>
        <dbReference type="SAM" id="MobiDB-lite"/>
    </source>
</evidence>